<evidence type="ECO:0000313" key="2">
    <source>
        <dbReference type="Proteomes" id="UP000271098"/>
    </source>
</evidence>
<dbReference type="EMBL" id="UYRT01087445">
    <property type="protein sequence ID" value="VDN32565.1"/>
    <property type="molecule type" value="Genomic_DNA"/>
</dbReference>
<keyword evidence="2" id="KW-1185">Reference proteome</keyword>
<dbReference type="WBParaSite" id="GPUH_0001887101-mRNA-1">
    <property type="protein sequence ID" value="GPUH_0001887101-mRNA-1"/>
    <property type="gene ID" value="GPUH_0001887101"/>
</dbReference>
<sequence length="238" mass="27028">MSTAMTVAFRPQVPDFSRGTESLLLTALLLFIGTNAYSLVCWPLDEPFSRPDILSLSERTLDAWRSKQVAEDLSPLINQISLTDTIRSCMQNETLYHMFSMDKKFHLYELRGYGRELYDRLAQNVQTAFSDVNISRPIAAFASPAQLLLLQRFFNFTVESNIQQIFSQIKNGLERLDKVSKVVSFTEELNDGGKLPRVVEIIAKQLHAIQVNSSLRCCRPVLRASSSYKGRNDSAKMH</sequence>
<gene>
    <name evidence="1" type="ORF">GPUH_LOCUS18846</name>
</gene>
<dbReference type="Proteomes" id="UP000271098">
    <property type="component" value="Unassembled WGS sequence"/>
</dbReference>
<name>A0A183ED05_9BILA</name>
<accession>A0A183ED05</accession>
<proteinExistence type="predicted"/>
<reference evidence="3" key="1">
    <citation type="submission" date="2016-06" db="UniProtKB">
        <authorList>
            <consortium name="WormBaseParasite"/>
        </authorList>
    </citation>
    <scope>IDENTIFICATION</scope>
</reference>
<protein>
    <submittedName>
        <fullName evidence="3">Conserved oligomeric Golgi complex subunit 7</fullName>
    </submittedName>
</protein>
<evidence type="ECO:0000313" key="1">
    <source>
        <dbReference type="EMBL" id="VDN32565.1"/>
    </source>
</evidence>
<dbReference type="OrthoDB" id="5861095at2759"/>
<dbReference type="AlphaFoldDB" id="A0A183ED05"/>
<evidence type="ECO:0000313" key="3">
    <source>
        <dbReference type="WBParaSite" id="GPUH_0001887101-mRNA-1"/>
    </source>
</evidence>
<organism evidence="3">
    <name type="scientific">Gongylonema pulchrum</name>
    <dbReference type="NCBI Taxonomy" id="637853"/>
    <lineage>
        <taxon>Eukaryota</taxon>
        <taxon>Metazoa</taxon>
        <taxon>Ecdysozoa</taxon>
        <taxon>Nematoda</taxon>
        <taxon>Chromadorea</taxon>
        <taxon>Rhabditida</taxon>
        <taxon>Spirurina</taxon>
        <taxon>Spiruromorpha</taxon>
        <taxon>Spiruroidea</taxon>
        <taxon>Gongylonematidae</taxon>
        <taxon>Gongylonema</taxon>
    </lineage>
</organism>
<reference evidence="1 2" key="2">
    <citation type="submission" date="2018-11" db="EMBL/GenBank/DDBJ databases">
        <authorList>
            <consortium name="Pathogen Informatics"/>
        </authorList>
    </citation>
    <scope>NUCLEOTIDE SEQUENCE [LARGE SCALE GENOMIC DNA]</scope>
</reference>